<comment type="caution">
    <text evidence="10">The sequence shown here is derived from an EMBL/GenBank/DDBJ whole genome shotgun (WGS) entry which is preliminary data.</text>
</comment>
<evidence type="ECO:0000256" key="7">
    <source>
        <dbReference type="SAM" id="MobiDB-lite"/>
    </source>
</evidence>
<keyword evidence="11" id="KW-1185">Reference proteome</keyword>
<dbReference type="PANTHER" id="PTHR45614">
    <property type="entry name" value="MYB PROTEIN-RELATED"/>
    <property type="match status" value="1"/>
</dbReference>
<gene>
    <name evidence="10" type="ORF">RND81_06G037200</name>
</gene>
<feature type="region of interest" description="Disordered" evidence="7">
    <location>
        <begin position="1"/>
        <end position="29"/>
    </location>
</feature>
<dbReference type="InterPro" id="IPR017930">
    <property type="entry name" value="Myb_dom"/>
</dbReference>
<keyword evidence="3" id="KW-0805">Transcription regulation</keyword>
<dbReference type="AlphaFoldDB" id="A0AAW1K5Z5"/>
<dbReference type="Proteomes" id="UP001443914">
    <property type="component" value="Unassembled WGS sequence"/>
</dbReference>
<evidence type="ECO:0000313" key="11">
    <source>
        <dbReference type="Proteomes" id="UP001443914"/>
    </source>
</evidence>
<keyword evidence="6" id="KW-0539">Nucleus</keyword>
<evidence type="ECO:0000259" key="9">
    <source>
        <dbReference type="PROSITE" id="PS51294"/>
    </source>
</evidence>
<dbReference type="PROSITE" id="PS51294">
    <property type="entry name" value="HTH_MYB"/>
    <property type="match status" value="2"/>
</dbReference>
<dbReference type="Gene3D" id="1.10.10.60">
    <property type="entry name" value="Homeodomain-like"/>
    <property type="match status" value="2"/>
</dbReference>
<comment type="subcellular location">
    <subcellularLocation>
        <location evidence="1">Nucleus</location>
    </subcellularLocation>
</comment>
<feature type="compositionally biased region" description="Gly residues" evidence="7">
    <location>
        <begin position="1"/>
        <end position="13"/>
    </location>
</feature>
<evidence type="ECO:0000256" key="5">
    <source>
        <dbReference type="ARBA" id="ARBA00023163"/>
    </source>
</evidence>
<dbReference type="PROSITE" id="PS50090">
    <property type="entry name" value="MYB_LIKE"/>
    <property type="match status" value="2"/>
</dbReference>
<dbReference type="SMART" id="SM00717">
    <property type="entry name" value="SANT"/>
    <property type="match status" value="2"/>
</dbReference>
<dbReference type="SUPFAM" id="SSF46689">
    <property type="entry name" value="Homeodomain-like"/>
    <property type="match status" value="1"/>
</dbReference>
<reference evidence="10" key="1">
    <citation type="submission" date="2024-03" db="EMBL/GenBank/DDBJ databases">
        <title>WGS assembly of Saponaria officinalis var. Norfolk2.</title>
        <authorList>
            <person name="Jenkins J."/>
            <person name="Shu S."/>
            <person name="Grimwood J."/>
            <person name="Barry K."/>
            <person name="Goodstein D."/>
            <person name="Schmutz J."/>
            <person name="Leebens-Mack J."/>
            <person name="Osbourn A."/>
        </authorList>
    </citation>
    <scope>NUCLEOTIDE SEQUENCE [LARGE SCALE GENOMIC DNA]</scope>
    <source>
        <strain evidence="10">JIC</strain>
    </source>
</reference>
<evidence type="ECO:0000313" key="10">
    <source>
        <dbReference type="EMBL" id="KAK9713584.1"/>
    </source>
</evidence>
<name>A0AAW1K5Z5_SAPOF</name>
<organism evidence="10 11">
    <name type="scientific">Saponaria officinalis</name>
    <name type="common">Common soapwort</name>
    <name type="synonym">Lychnis saponaria</name>
    <dbReference type="NCBI Taxonomy" id="3572"/>
    <lineage>
        <taxon>Eukaryota</taxon>
        <taxon>Viridiplantae</taxon>
        <taxon>Streptophyta</taxon>
        <taxon>Embryophyta</taxon>
        <taxon>Tracheophyta</taxon>
        <taxon>Spermatophyta</taxon>
        <taxon>Magnoliopsida</taxon>
        <taxon>eudicotyledons</taxon>
        <taxon>Gunneridae</taxon>
        <taxon>Pentapetalae</taxon>
        <taxon>Caryophyllales</taxon>
        <taxon>Caryophyllaceae</taxon>
        <taxon>Caryophylleae</taxon>
        <taxon>Saponaria</taxon>
    </lineage>
</organism>
<proteinExistence type="predicted"/>
<feature type="domain" description="HTH myb-type" evidence="9">
    <location>
        <begin position="19"/>
        <end position="74"/>
    </location>
</feature>
<dbReference type="InterPro" id="IPR001005">
    <property type="entry name" value="SANT/Myb"/>
</dbReference>
<dbReference type="InterPro" id="IPR050560">
    <property type="entry name" value="MYB_TF"/>
</dbReference>
<sequence>MIFSCGSGGGGSGEVNRKDSDRIKGPWSPEEDAALTNLVQKLGPRNWSLISKSIPGRSGKSCRLRWCNQLSPQVQHRAFTSDEDETILRAHARFGNKWATIARLLSGRTDNAIKNHWNSTLKRKCSAMVSPLPECYSGNGDCDGPHLPPLKRAMSDGADVILKDVSGLSLNANPNSESPSVSQGSDTGSYVPEPPLLSPGTDLCLSLPGSESAEHVQQIPTPTPVTTPMLESLIATTPFSSEFLSAMQEMIRKEVRAYMAGLELSHSNTNNCNSNLSYNNEVVREAMKRIEISKID</sequence>
<dbReference type="EMBL" id="JBDFQZ010000006">
    <property type="protein sequence ID" value="KAK9713584.1"/>
    <property type="molecule type" value="Genomic_DNA"/>
</dbReference>
<dbReference type="PANTHER" id="PTHR45614:SF124">
    <property type="entry name" value="OS03G0424300 PROTEIN"/>
    <property type="match status" value="1"/>
</dbReference>
<dbReference type="GO" id="GO:0000981">
    <property type="term" value="F:DNA-binding transcription factor activity, RNA polymerase II-specific"/>
    <property type="evidence" value="ECO:0007669"/>
    <property type="project" value="TreeGrafter"/>
</dbReference>
<feature type="region of interest" description="Disordered" evidence="7">
    <location>
        <begin position="169"/>
        <end position="189"/>
    </location>
</feature>
<dbReference type="InterPro" id="IPR009057">
    <property type="entry name" value="Homeodomain-like_sf"/>
</dbReference>
<evidence type="ECO:0000256" key="1">
    <source>
        <dbReference type="ARBA" id="ARBA00004123"/>
    </source>
</evidence>
<dbReference type="GO" id="GO:0005634">
    <property type="term" value="C:nucleus"/>
    <property type="evidence" value="ECO:0007669"/>
    <property type="project" value="UniProtKB-SubCell"/>
</dbReference>
<dbReference type="FunFam" id="1.10.10.60:FF:000060">
    <property type="entry name" value="MYB transcription factor"/>
    <property type="match status" value="1"/>
</dbReference>
<feature type="compositionally biased region" description="Basic and acidic residues" evidence="7">
    <location>
        <begin position="15"/>
        <end position="24"/>
    </location>
</feature>
<evidence type="ECO:0000256" key="6">
    <source>
        <dbReference type="ARBA" id="ARBA00023242"/>
    </source>
</evidence>
<keyword evidence="2" id="KW-0677">Repeat</keyword>
<dbReference type="Pfam" id="PF00249">
    <property type="entry name" value="Myb_DNA-binding"/>
    <property type="match status" value="2"/>
</dbReference>
<feature type="domain" description="HTH myb-type" evidence="9">
    <location>
        <begin position="75"/>
        <end position="125"/>
    </location>
</feature>
<evidence type="ECO:0000256" key="4">
    <source>
        <dbReference type="ARBA" id="ARBA00023125"/>
    </source>
</evidence>
<feature type="domain" description="Myb-like" evidence="8">
    <location>
        <begin position="71"/>
        <end position="121"/>
    </location>
</feature>
<dbReference type="FunFam" id="1.10.10.60:FF:000344">
    <property type="entry name" value="Transcription factor MYB44"/>
    <property type="match status" value="1"/>
</dbReference>
<evidence type="ECO:0000256" key="2">
    <source>
        <dbReference type="ARBA" id="ARBA00022737"/>
    </source>
</evidence>
<keyword evidence="4" id="KW-0238">DNA-binding</keyword>
<dbReference type="CDD" id="cd00167">
    <property type="entry name" value="SANT"/>
    <property type="match status" value="2"/>
</dbReference>
<feature type="compositionally biased region" description="Polar residues" evidence="7">
    <location>
        <begin position="169"/>
        <end position="188"/>
    </location>
</feature>
<accession>A0AAW1K5Z5</accession>
<keyword evidence="5" id="KW-0804">Transcription</keyword>
<evidence type="ECO:0000259" key="8">
    <source>
        <dbReference type="PROSITE" id="PS50090"/>
    </source>
</evidence>
<dbReference type="GO" id="GO:0000978">
    <property type="term" value="F:RNA polymerase II cis-regulatory region sequence-specific DNA binding"/>
    <property type="evidence" value="ECO:0007669"/>
    <property type="project" value="TreeGrafter"/>
</dbReference>
<evidence type="ECO:0000256" key="3">
    <source>
        <dbReference type="ARBA" id="ARBA00023015"/>
    </source>
</evidence>
<feature type="domain" description="Myb-like" evidence="8">
    <location>
        <begin position="19"/>
        <end position="70"/>
    </location>
</feature>
<protein>
    <submittedName>
        <fullName evidence="10">Uncharacterized protein</fullName>
    </submittedName>
</protein>